<comment type="similarity">
    <text evidence="8">Belongs to the binding-protein-dependent transport system permease family. LivHM subfamily.</text>
</comment>
<keyword evidence="5" id="KW-0029">Amino-acid transport</keyword>
<proteinExistence type="inferred from homology"/>
<organism evidence="10 11">
    <name type="scientific">Candidatus Dormiibacter inghamiae</name>
    <dbReference type="NCBI Taxonomy" id="3127013"/>
    <lineage>
        <taxon>Bacteria</taxon>
        <taxon>Bacillati</taxon>
        <taxon>Candidatus Dormiibacterota</taxon>
        <taxon>Candidatus Dormibacteria</taxon>
        <taxon>Candidatus Dormibacterales</taxon>
        <taxon>Candidatus Dormibacteraceae</taxon>
        <taxon>Candidatus Dormiibacter</taxon>
    </lineage>
</organism>
<evidence type="ECO:0000256" key="8">
    <source>
        <dbReference type="ARBA" id="ARBA00037998"/>
    </source>
</evidence>
<sequence>MSALVQYLISGIATGCAFALVATGFVTIHRVTGVVNFAQGGFAILAGYVTFSALRAGLPHGVSELLAVLLATATGGLVGVISIGRRGTPLLASLIITIGLGFLFYAVEVAIWGDQPLQFEGVPGVFGLAGLTLQRQYVLIVAGAGVSFAALLLFFNRTYLGKIFTACASNAYAARLAGINVTRVGIAAFALGGLLGGLAGVLLLPLRSLTFDSDVDLAVNGFAAAIFGGLQRPGAALVGGLVIGVAEALVAGYSHASYQKGVSLVLIVGILVWQASRRPQAD</sequence>
<keyword evidence="4 9" id="KW-0812">Transmembrane</keyword>
<evidence type="ECO:0000313" key="11">
    <source>
        <dbReference type="Proteomes" id="UP000620075"/>
    </source>
</evidence>
<comment type="subcellular location">
    <subcellularLocation>
        <location evidence="1">Cell membrane</location>
        <topology evidence="1">Multi-pass membrane protein</topology>
    </subcellularLocation>
</comment>
<dbReference type="RefSeq" id="WP_338176003.1">
    <property type="nucleotide sequence ID" value="NZ_JAEKNQ010000003.1"/>
</dbReference>
<feature type="transmembrane region" description="Helical" evidence="9">
    <location>
        <begin position="133"/>
        <end position="155"/>
    </location>
</feature>
<keyword evidence="3" id="KW-1003">Cell membrane</keyword>
<keyword evidence="7 9" id="KW-0472">Membrane</keyword>
<feature type="transmembrane region" description="Helical" evidence="9">
    <location>
        <begin position="6"/>
        <end position="27"/>
    </location>
</feature>
<feature type="transmembrane region" description="Helical" evidence="9">
    <location>
        <begin position="65"/>
        <end position="83"/>
    </location>
</feature>
<evidence type="ECO:0000256" key="6">
    <source>
        <dbReference type="ARBA" id="ARBA00022989"/>
    </source>
</evidence>
<feature type="transmembrane region" description="Helical" evidence="9">
    <location>
        <begin position="258"/>
        <end position="276"/>
    </location>
</feature>
<name>A0A934KDF0_9BACT</name>
<feature type="transmembrane region" description="Helical" evidence="9">
    <location>
        <begin position="34"/>
        <end position="53"/>
    </location>
</feature>
<evidence type="ECO:0000256" key="2">
    <source>
        <dbReference type="ARBA" id="ARBA00022448"/>
    </source>
</evidence>
<dbReference type="PANTHER" id="PTHR11795">
    <property type="entry name" value="BRANCHED-CHAIN AMINO ACID TRANSPORT SYSTEM PERMEASE PROTEIN LIVH"/>
    <property type="match status" value="1"/>
</dbReference>
<reference evidence="10 11" key="1">
    <citation type="submission" date="2020-10" db="EMBL/GenBank/DDBJ databases">
        <title>Ca. Dormibacterota MAGs.</title>
        <authorList>
            <person name="Montgomery K."/>
        </authorList>
    </citation>
    <scope>NUCLEOTIDE SEQUENCE [LARGE SCALE GENOMIC DNA]</scope>
    <source>
        <strain evidence="10">SC8811_S16_3</strain>
    </source>
</reference>
<evidence type="ECO:0000256" key="1">
    <source>
        <dbReference type="ARBA" id="ARBA00004651"/>
    </source>
</evidence>
<evidence type="ECO:0000256" key="9">
    <source>
        <dbReference type="SAM" id="Phobius"/>
    </source>
</evidence>
<dbReference type="Proteomes" id="UP000620075">
    <property type="component" value="Unassembled WGS sequence"/>
</dbReference>
<evidence type="ECO:0000256" key="4">
    <source>
        <dbReference type="ARBA" id="ARBA00022692"/>
    </source>
</evidence>
<dbReference type="InterPro" id="IPR052157">
    <property type="entry name" value="BCAA_transport_permease"/>
</dbReference>
<dbReference type="Pfam" id="PF02653">
    <property type="entry name" value="BPD_transp_2"/>
    <property type="match status" value="1"/>
</dbReference>
<evidence type="ECO:0000313" key="10">
    <source>
        <dbReference type="EMBL" id="MBJ7601652.1"/>
    </source>
</evidence>
<dbReference type="GO" id="GO:0005886">
    <property type="term" value="C:plasma membrane"/>
    <property type="evidence" value="ECO:0007669"/>
    <property type="project" value="UniProtKB-SubCell"/>
</dbReference>
<evidence type="ECO:0000256" key="7">
    <source>
        <dbReference type="ARBA" id="ARBA00023136"/>
    </source>
</evidence>
<dbReference type="EMBL" id="JAEKNQ010000003">
    <property type="protein sequence ID" value="MBJ7601652.1"/>
    <property type="molecule type" value="Genomic_DNA"/>
</dbReference>
<feature type="transmembrane region" description="Helical" evidence="9">
    <location>
        <begin position="90"/>
        <end position="113"/>
    </location>
</feature>
<gene>
    <name evidence="10" type="ORF">JF888_00390</name>
</gene>
<keyword evidence="2" id="KW-0813">Transport</keyword>
<dbReference type="AlphaFoldDB" id="A0A934KDF0"/>
<dbReference type="GO" id="GO:0006865">
    <property type="term" value="P:amino acid transport"/>
    <property type="evidence" value="ECO:0007669"/>
    <property type="project" value="UniProtKB-KW"/>
</dbReference>
<comment type="caution">
    <text evidence="10">The sequence shown here is derived from an EMBL/GenBank/DDBJ whole genome shotgun (WGS) entry which is preliminary data.</text>
</comment>
<dbReference type="InterPro" id="IPR001851">
    <property type="entry name" value="ABC_transp_permease"/>
</dbReference>
<feature type="transmembrane region" description="Helical" evidence="9">
    <location>
        <begin position="224"/>
        <end position="246"/>
    </location>
</feature>
<dbReference type="PANTHER" id="PTHR11795:SF450">
    <property type="entry name" value="ABC TRANSPORTER PERMEASE PROTEIN"/>
    <property type="match status" value="1"/>
</dbReference>
<evidence type="ECO:0000256" key="5">
    <source>
        <dbReference type="ARBA" id="ARBA00022970"/>
    </source>
</evidence>
<protein>
    <submittedName>
        <fullName evidence="10">Branched-chain amino acid ABC transporter permease</fullName>
    </submittedName>
</protein>
<dbReference type="CDD" id="cd06582">
    <property type="entry name" value="TM_PBP1_LivH_like"/>
    <property type="match status" value="1"/>
</dbReference>
<accession>A0A934KDF0</accession>
<dbReference type="GO" id="GO:0022857">
    <property type="term" value="F:transmembrane transporter activity"/>
    <property type="evidence" value="ECO:0007669"/>
    <property type="project" value="InterPro"/>
</dbReference>
<feature type="transmembrane region" description="Helical" evidence="9">
    <location>
        <begin position="184"/>
        <end position="204"/>
    </location>
</feature>
<evidence type="ECO:0000256" key="3">
    <source>
        <dbReference type="ARBA" id="ARBA00022475"/>
    </source>
</evidence>
<keyword evidence="6 9" id="KW-1133">Transmembrane helix</keyword>